<proteinExistence type="predicted"/>
<evidence type="ECO:0000259" key="1">
    <source>
        <dbReference type="SMART" id="SM00849"/>
    </source>
</evidence>
<dbReference type="PANTHER" id="PTHR42951">
    <property type="entry name" value="METALLO-BETA-LACTAMASE DOMAIN-CONTAINING"/>
    <property type="match status" value="1"/>
</dbReference>
<dbReference type="Gene3D" id="3.60.15.10">
    <property type="entry name" value="Ribonuclease Z/Hydroxyacylglutathione hydrolase-like"/>
    <property type="match status" value="1"/>
</dbReference>
<dbReference type="SMART" id="SM00849">
    <property type="entry name" value="Lactamase_B"/>
    <property type="match status" value="1"/>
</dbReference>
<sequence length="295" mass="33856">MEIQLNIIRKVKSGIYIAIGSPTTMIIPDEDAVYIVDLGYNVDRAKSIINYVNKKYNKSIKFIFSHSHPDHISNPKITIGEKYIHIYEYSIANSTLLKEILLYGAKAPKDQFTLPINNLEIDYPFNWNDNIGPIELIPLPGHSPGHTGFKFKEAIYVADTVFGDKLIRRVGIPFYSDHREALNSMRKLLEYAKNNYFLILSHGPIIRGERAKELIERNIKVLMNLKRKVLEKLVKPMTLNELTYKLTSELALEITSELLLLNEVTIKSIISELIDENKVEFQITNNGLKLTLRNN</sequence>
<dbReference type="EMBL" id="QMQY01000039">
    <property type="protein sequence ID" value="RLE50879.1"/>
    <property type="molecule type" value="Genomic_DNA"/>
</dbReference>
<dbReference type="SUPFAM" id="SSF56281">
    <property type="entry name" value="Metallo-hydrolase/oxidoreductase"/>
    <property type="match status" value="1"/>
</dbReference>
<dbReference type="InterPro" id="IPR036866">
    <property type="entry name" value="RibonucZ/Hydroxyglut_hydro"/>
</dbReference>
<organism evidence="2 3">
    <name type="scientific">Thermoproteota archaeon</name>
    <dbReference type="NCBI Taxonomy" id="2056631"/>
    <lineage>
        <taxon>Archaea</taxon>
        <taxon>Thermoproteota</taxon>
    </lineage>
</organism>
<comment type="caution">
    <text evidence="2">The sequence shown here is derived from an EMBL/GenBank/DDBJ whole genome shotgun (WGS) entry which is preliminary data.</text>
</comment>
<accession>A0A497EUS4</accession>
<dbReference type="AlphaFoldDB" id="A0A497EUS4"/>
<dbReference type="PANTHER" id="PTHR42951:SF14">
    <property type="entry name" value="METALLO-BETA-LACTAMASE SUPERFAMILY PROTEIN"/>
    <property type="match status" value="1"/>
</dbReference>
<reference evidence="2 3" key="1">
    <citation type="submission" date="2018-06" db="EMBL/GenBank/DDBJ databases">
        <title>Extensive metabolic versatility and redundancy in microbially diverse, dynamic hydrothermal sediments.</title>
        <authorList>
            <person name="Dombrowski N."/>
            <person name="Teske A."/>
            <person name="Baker B.J."/>
        </authorList>
    </citation>
    <scope>NUCLEOTIDE SEQUENCE [LARGE SCALE GENOMIC DNA]</scope>
    <source>
        <strain evidence="2">B30_G17</strain>
    </source>
</reference>
<feature type="domain" description="Metallo-beta-lactamase" evidence="1">
    <location>
        <begin position="21"/>
        <end position="202"/>
    </location>
</feature>
<gene>
    <name evidence="2" type="ORF">DRJ21_01260</name>
</gene>
<name>A0A497EUS4_9CREN</name>
<evidence type="ECO:0000313" key="3">
    <source>
        <dbReference type="Proteomes" id="UP000281962"/>
    </source>
</evidence>
<dbReference type="Proteomes" id="UP000281962">
    <property type="component" value="Unassembled WGS sequence"/>
</dbReference>
<evidence type="ECO:0000313" key="2">
    <source>
        <dbReference type="EMBL" id="RLE50879.1"/>
    </source>
</evidence>
<protein>
    <recommendedName>
        <fullName evidence="1">Metallo-beta-lactamase domain-containing protein</fullName>
    </recommendedName>
</protein>
<dbReference type="Pfam" id="PF00753">
    <property type="entry name" value="Lactamase_B"/>
    <property type="match status" value="1"/>
</dbReference>
<dbReference type="InterPro" id="IPR050855">
    <property type="entry name" value="NDM-1-like"/>
</dbReference>
<dbReference type="InterPro" id="IPR001279">
    <property type="entry name" value="Metallo-B-lactamas"/>
</dbReference>